<reference evidence="1 2" key="1">
    <citation type="submission" date="2021-12" db="EMBL/GenBank/DDBJ databases">
        <title>Genome sequencing of bacteria with rrn-lacking chromosome and rrn-plasmid.</title>
        <authorList>
            <person name="Anda M."/>
            <person name="Iwasaki W."/>
        </authorList>
    </citation>
    <scope>NUCLEOTIDE SEQUENCE [LARGE SCALE GENOMIC DNA]</scope>
    <source>
        <strain evidence="1 2">DSM 100852</strain>
    </source>
</reference>
<dbReference type="RefSeq" id="WP_338394469.1">
    <property type="nucleotide sequence ID" value="NZ_AP025314.1"/>
</dbReference>
<sequence>MKSYLTGTFFALVLSIPLVLVGCSDDNDGMSAMPDNTVLNKVNLSHHADELMLADKGWEIKEVTKEGEEFKKASEYKGAVLVFRTDRKVLMNNEDYSSEGSFKVLPDQLITISGFSPLEENENNILNSLRDAAQEPNGLGGDEEGWRISFSPDSSYMKLSNFNSGFSVNAKAVE</sequence>
<organism evidence="1 2">
    <name type="scientific">Fulvitalea axinellae</name>
    <dbReference type="NCBI Taxonomy" id="1182444"/>
    <lineage>
        <taxon>Bacteria</taxon>
        <taxon>Pseudomonadati</taxon>
        <taxon>Bacteroidota</taxon>
        <taxon>Cytophagia</taxon>
        <taxon>Cytophagales</taxon>
        <taxon>Persicobacteraceae</taxon>
        <taxon>Fulvitalea</taxon>
    </lineage>
</organism>
<dbReference type="PROSITE" id="PS51257">
    <property type="entry name" value="PROKAR_LIPOPROTEIN"/>
    <property type="match status" value="1"/>
</dbReference>
<keyword evidence="2" id="KW-1185">Reference proteome</keyword>
<dbReference type="KEGG" id="fax:FUAX_16880"/>
<name>A0AAU9CK04_9BACT</name>
<dbReference type="AlphaFoldDB" id="A0AAU9CK04"/>
<dbReference type="EMBL" id="AP025314">
    <property type="protein sequence ID" value="BDD09256.1"/>
    <property type="molecule type" value="Genomic_DNA"/>
</dbReference>
<dbReference type="Proteomes" id="UP001348817">
    <property type="component" value="Chromosome"/>
</dbReference>
<evidence type="ECO:0000313" key="2">
    <source>
        <dbReference type="Proteomes" id="UP001348817"/>
    </source>
</evidence>
<protein>
    <submittedName>
        <fullName evidence="1">Uncharacterized protein</fullName>
    </submittedName>
</protein>
<proteinExistence type="predicted"/>
<accession>A0AAU9CK04</accession>
<gene>
    <name evidence="1" type="ORF">FUAX_16880</name>
</gene>
<evidence type="ECO:0000313" key="1">
    <source>
        <dbReference type="EMBL" id="BDD09256.1"/>
    </source>
</evidence>